<evidence type="ECO:0000313" key="3">
    <source>
        <dbReference type="Proteomes" id="UP000663832"/>
    </source>
</evidence>
<dbReference type="OrthoDB" id="10494075at2759"/>
<evidence type="ECO:0000313" key="2">
    <source>
        <dbReference type="EMBL" id="CAF1489535.1"/>
    </source>
</evidence>
<dbReference type="AlphaFoldDB" id="A0A813VYG0"/>
<evidence type="ECO:0000313" key="4">
    <source>
        <dbReference type="Proteomes" id="UP000663877"/>
    </source>
</evidence>
<reference evidence="1" key="1">
    <citation type="submission" date="2021-02" db="EMBL/GenBank/DDBJ databases">
        <authorList>
            <person name="Nowell W R."/>
        </authorList>
    </citation>
    <scope>NUCLEOTIDE SEQUENCE</scope>
</reference>
<keyword evidence="3" id="KW-1185">Reference proteome</keyword>
<accession>A0A813VYG0</accession>
<sequence>MPVVLTSARVLVDEPCCDEVQVTKYVRRVPIWSPLFFDSPIKVVSVDSRPIITRTKRVTIRKPVFKVII</sequence>
<dbReference type="EMBL" id="CAJNOI010000024">
    <property type="protein sequence ID" value="CAF0849881.1"/>
    <property type="molecule type" value="Genomic_DNA"/>
</dbReference>
<evidence type="ECO:0000313" key="1">
    <source>
        <dbReference type="EMBL" id="CAF0849881.1"/>
    </source>
</evidence>
<protein>
    <submittedName>
        <fullName evidence="1">Uncharacterized protein</fullName>
    </submittedName>
</protein>
<dbReference type="Proteomes" id="UP000663877">
    <property type="component" value="Unassembled WGS sequence"/>
</dbReference>
<dbReference type="Proteomes" id="UP000663832">
    <property type="component" value="Unassembled WGS sequence"/>
</dbReference>
<dbReference type="EMBL" id="CAJNOM010000535">
    <property type="protein sequence ID" value="CAF1489535.1"/>
    <property type="molecule type" value="Genomic_DNA"/>
</dbReference>
<proteinExistence type="predicted"/>
<name>A0A813VYG0_9BILA</name>
<gene>
    <name evidence="1" type="ORF">BJG266_LOCUS7780</name>
    <name evidence="2" type="ORF">QVE165_LOCUS42781</name>
</gene>
<comment type="caution">
    <text evidence="1">The sequence shown here is derived from an EMBL/GenBank/DDBJ whole genome shotgun (WGS) entry which is preliminary data.</text>
</comment>
<organism evidence="1 4">
    <name type="scientific">Adineta steineri</name>
    <dbReference type="NCBI Taxonomy" id="433720"/>
    <lineage>
        <taxon>Eukaryota</taxon>
        <taxon>Metazoa</taxon>
        <taxon>Spiralia</taxon>
        <taxon>Gnathifera</taxon>
        <taxon>Rotifera</taxon>
        <taxon>Eurotatoria</taxon>
        <taxon>Bdelloidea</taxon>
        <taxon>Adinetida</taxon>
        <taxon>Adinetidae</taxon>
        <taxon>Adineta</taxon>
    </lineage>
</organism>